<evidence type="ECO:0000256" key="2">
    <source>
        <dbReference type="ARBA" id="ARBA00023134"/>
    </source>
</evidence>
<dbReference type="SUPFAM" id="SSF50465">
    <property type="entry name" value="EF-Tu/eEF-1alpha/eIF2-gamma C-terminal domain"/>
    <property type="match status" value="1"/>
</dbReference>
<accession>A0AB35I142</accession>
<organism evidence="3 4">
    <name type="scientific">Microbulbifer thermotolerans</name>
    <dbReference type="NCBI Taxonomy" id="252514"/>
    <lineage>
        <taxon>Bacteria</taxon>
        <taxon>Pseudomonadati</taxon>
        <taxon>Pseudomonadota</taxon>
        <taxon>Gammaproteobacteria</taxon>
        <taxon>Cellvibrionales</taxon>
        <taxon>Microbulbiferaceae</taxon>
        <taxon>Microbulbifer</taxon>
    </lineage>
</organism>
<dbReference type="GO" id="GO:0005525">
    <property type="term" value="F:GTP binding"/>
    <property type="evidence" value="ECO:0007669"/>
    <property type="project" value="UniProtKB-KW"/>
</dbReference>
<dbReference type="EMBL" id="JAPHQB010000050">
    <property type="protein sequence ID" value="MCX2803325.1"/>
    <property type="molecule type" value="Genomic_DNA"/>
</dbReference>
<sequence length="113" mass="12857">MIIDKFDRNENPDWDPDVLVEVTFTEKAVAVKNGYRPNYKVNGDYLTSTHHWFIETGKAEPNQPTKAFVKLITPEAYSHCLDKGMVIEVGEGSRKIGTAKVIEIYNVQLQKNT</sequence>
<evidence type="ECO:0000313" key="3">
    <source>
        <dbReference type="EMBL" id="MCX2803325.1"/>
    </source>
</evidence>
<dbReference type="AlphaFoldDB" id="A0AB35I142"/>
<comment type="caution">
    <text evidence="3">The sequence shown here is derived from an EMBL/GenBank/DDBJ whole genome shotgun (WGS) entry which is preliminary data.</text>
</comment>
<dbReference type="Proteomes" id="UP001209730">
    <property type="component" value="Unassembled WGS sequence"/>
</dbReference>
<evidence type="ECO:0000256" key="1">
    <source>
        <dbReference type="ARBA" id="ARBA00022741"/>
    </source>
</evidence>
<evidence type="ECO:0000313" key="4">
    <source>
        <dbReference type="Proteomes" id="UP001209730"/>
    </source>
</evidence>
<dbReference type="RefSeq" id="WP_265966732.1">
    <property type="nucleotide sequence ID" value="NZ_JAPHQB010000050.1"/>
</dbReference>
<evidence type="ECO:0008006" key="5">
    <source>
        <dbReference type="Google" id="ProtNLM"/>
    </source>
</evidence>
<proteinExistence type="predicted"/>
<keyword evidence="2" id="KW-0342">GTP-binding</keyword>
<dbReference type="Gene3D" id="2.40.30.10">
    <property type="entry name" value="Translation factors"/>
    <property type="match status" value="1"/>
</dbReference>
<name>A0AB35I142_MICTH</name>
<reference evidence="3" key="1">
    <citation type="submission" date="2022-11" db="EMBL/GenBank/DDBJ databases">
        <title>Chitin-degrading and fungicidal potential of chitinolytic bacterial strains from marine environment of the Pacific Ocean regions.</title>
        <authorList>
            <person name="Pentekhina I."/>
            <person name="Nedashkovskaya O."/>
            <person name="Seitkalieva A."/>
            <person name="Podvolotskaya A."/>
            <person name="Tekutyeva L."/>
            <person name="Balabanova L."/>
        </authorList>
    </citation>
    <scope>NUCLEOTIDE SEQUENCE</scope>
    <source>
        <strain evidence="3">KMM 6838</strain>
    </source>
</reference>
<keyword evidence="1" id="KW-0547">Nucleotide-binding</keyword>
<dbReference type="InterPro" id="IPR009001">
    <property type="entry name" value="Transl_elong_EF1A/Init_IF2_C"/>
</dbReference>
<gene>
    <name evidence="3" type="ORF">OQJ68_16215</name>
</gene>
<protein>
    <recommendedName>
        <fullName evidence="5">Translation elongation factor EFTu/EF1A C-terminal domain-containing protein</fullName>
    </recommendedName>
</protein>